<evidence type="ECO:0000259" key="6">
    <source>
        <dbReference type="PROSITE" id="PS50053"/>
    </source>
</evidence>
<name>A0ABZ1D006_9TREE</name>
<gene>
    <name evidence="7" type="ORF">IL334_004328</name>
</gene>
<evidence type="ECO:0000256" key="5">
    <source>
        <dbReference type="SAM" id="MobiDB-lite"/>
    </source>
</evidence>
<keyword evidence="8" id="KW-1185">Reference proteome</keyword>
<feature type="compositionally biased region" description="Low complexity" evidence="5">
    <location>
        <begin position="494"/>
        <end position="524"/>
    </location>
</feature>
<keyword evidence="3" id="KW-1133">Transmembrane helix</keyword>
<dbReference type="InterPro" id="IPR039751">
    <property type="entry name" value="HERPUD1/2"/>
</dbReference>
<feature type="compositionally biased region" description="Basic and acidic residues" evidence="5">
    <location>
        <begin position="1"/>
        <end position="11"/>
    </location>
</feature>
<dbReference type="PANTHER" id="PTHR12943:SF27">
    <property type="entry name" value="HOMOCYSTEINE-INDUCED ENDOPLASMIC RETICULUM PROTEIN, ISOFORM A"/>
    <property type="match status" value="1"/>
</dbReference>
<feature type="region of interest" description="Disordered" evidence="5">
    <location>
        <begin position="620"/>
        <end position="654"/>
    </location>
</feature>
<feature type="region of interest" description="Disordered" evidence="5">
    <location>
        <begin position="480"/>
        <end position="528"/>
    </location>
</feature>
<evidence type="ECO:0000256" key="1">
    <source>
        <dbReference type="ARBA" id="ARBA00004370"/>
    </source>
</evidence>
<evidence type="ECO:0000313" key="7">
    <source>
        <dbReference type="EMBL" id="WRT67357.1"/>
    </source>
</evidence>
<comment type="subcellular location">
    <subcellularLocation>
        <location evidence="1">Membrane</location>
    </subcellularLocation>
</comment>
<dbReference type="Proteomes" id="UP001329825">
    <property type="component" value="Chromosome 5"/>
</dbReference>
<evidence type="ECO:0000256" key="2">
    <source>
        <dbReference type="ARBA" id="ARBA00022692"/>
    </source>
</evidence>
<evidence type="ECO:0000256" key="4">
    <source>
        <dbReference type="ARBA" id="ARBA00023136"/>
    </source>
</evidence>
<feature type="compositionally biased region" description="Polar residues" evidence="5">
    <location>
        <begin position="621"/>
        <end position="632"/>
    </location>
</feature>
<dbReference type="Gene3D" id="3.10.20.90">
    <property type="entry name" value="Phosphatidylinositol 3-kinase Catalytic Subunit, Chain A, domain 1"/>
    <property type="match status" value="1"/>
</dbReference>
<organism evidence="7 8">
    <name type="scientific">Kwoniella shivajii</name>
    <dbReference type="NCBI Taxonomy" id="564305"/>
    <lineage>
        <taxon>Eukaryota</taxon>
        <taxon>Fungi</taxon>
        <taxon>Dikarya</taxon>
        <taxon>Basidiomycota</taxon>
        <taxon>Agaricomycotina</taxon>
        <taxon>Tremellomycetes</taxon>
        <taxon>Tremellales</taxon>
        <taxon>Cryptococcaceae</taxon>
        <taxon>Kwoniella</taxon>
    </lineage>
</organism>
<feature type="domain" description="Ubiquitin-like" evidence="6">
    <location>
        <begin position="75"/>
        <end position="145"/>
    </location>
</feature>
<dbReference type="GeneID" id="87956459"/>
<evidence type="ECO:0000256" key="3">
    <source>
        <dbReference type="ARBA" id="ARBA00022989"/>
    </source>
</evidence>
<keyword evidence="2" id="KW-0812">Transmembrane</keyword>
<feature type="region of interest" description="Disordered" evidence="5">
    <location>
        <begin position="1"/>
        <end position="64"/>
    </location>
</feature>
<reference evidence="7 8" key="1">
    <citation type="submission" date="2024-01" db="EMBL/GenBank/DDBJ databases">
        <title>Comparative genomics of Cryptococcus and Kwoniella reveals pathogenesis evolution and contrasting modes of karyotype evolution via chromosome fusion or intercentromeric recombination.</title>
        <authorList>
            <person name="Coelho M.A."/>
            <person name="David-Palma M."/>
            <person name="Shea T."/>
            <person name="Bowers K."/>
            <person name="McGinley-Smith S."/>
            <person name="Mohammad A.W."/>
            <person name="Gnirke A."/>
            <person name="Yurkov A.M."/>
            <person name="Nowrousian M."/>
            <person name="Sun S."/>
            <person name="Cuomo C.A."/>
            <person name="Heitman J."/>
        </authorList>
    </citation>
    <scope>NUCLEOTIDE SEQUENCE [LARGE SCALE GENOMIC DNA]</scope>
    <source>
        <strain evidence="7">CBS 11374</strain>
    </source>
</reference>
<dbReference type="RefSeq" id="XP_062792097.1">
    <property type="nucleotide sequence ID" value="XM_062936046.1"/>
</dbReference>
<dbReference type="SUPFAM" id="SSF54236">
    <property type="entry name" value="Ubiquitin-like"/>
    <property type="match status" value="1"/>
</dbReference>
<proteinExistence type="predicted"/>
<dbReference type="PROSITE" id="PS50053">
    <property type="entry name" value="UBIQUITIN_2"/>
    <property type="match status" value="1"/>
</dbReference>
<evidence type="ECO:0000313" key="8">
    <source>
        <dbReference type="Proteomes" id="UP001329825"/>
    </source>
</evidence>
<dbReference type="EMBL" id="CP141885">
    <property type="protein sequence ID" value="WRT67357.1"/>
    <property type="molecule type" value="Genomic_DNA"/>
</dbReference>
<dbReference type="InterPro" id="IPR000626">
    <property type="entry name" value="Ubiquitin-like_dom"/>
</dbReference>
<feature type="region of interest" description="Disordered" evidence="5">
    <location>
        <begin position="384"/>
        <end position="405"/>
    </location>
</feature>
<feature type="region of interest" description="Disordered" evidence="5">
    <location>
        <begin position="688"/>
        <end position="707"/>
    </location>
</feature>
<dbReference type="PANTHER" id="PTHR12943">
    <property type="entry name" value="HOMOCYSTEINE-RESPONSIVE ENDOPLASMIC RETICULUM-RESIDENT UNIQUITIN-LIKE DOMAIN HERPUD PROTEIN FAMILY MEMBER"/>
    <property type="match status" value="1"/>
</dbReference>
<feature type="region of interest" description="Disordered" evidence="5">
    <location>
        <begin position="555"/>
        <end position="577"/>
    </location>
</feature>
<sequence length="707" mass="78613">MQTDSHSHHTNGETSPLPPPSPTTLSSTFRHHPPPQATPTGDNAESSIRHLTPYNHADSPDNMTNNLSGLGAGMVRISVQTPFGDLGGTRSRRKEGWPLLPTKTISSLKDDLINGKLEGAGTWEKDGMRIVYHGRIVRDHETLSDVIGKFDPEHVYVFHLVARRIPVTPLPTGGIMPSNLTEFPLPSQPIPSTTFLPSPTPTSTATFPIASTVNSLALGDTIHYLLFTSRHHLFSLLGLDTLKWEDMIPPPIITQDKAREGITSVVKSFALERASREEGWENWQGAFEGDTIDDLKKVWETVKRDGVEKQIRSFWSTATGKNMIEGEEKVQVEVDGTTHILQLPSISQLTATQLTHLLIYLRITTLLPLLEPIYHQSLLPTPTPTLAPSANPTQTTTTGTPTPPGRVVYRGTIRLRIPFFPVAVLPHLFWSAVKIAAMIWMLTRGMKWNDSRFWVVVGMAGGWYMIDALNEVRRVTGEVRARTQRENIDTGEAQGPNEGGNQVQPGQNQNQRQAPPAAAQDQGQRAVQGQAFPHLTRHQAASLISQIHLSTDSEQLRLPPANVNGNSTLRPPARSRPSRIQTQLLLPVLLWFITLVPEWESLRARAIRSRERNMRVIVGENQPQSQVEQQDVNAHDPDLPQQNGGPTQTAERPLELPEALSVSARKYYLRVLARGEGIDWEEEREAQRALGVGEEEEGREGMRLRML</sequence>
<accession>A0ABZ1D006</accession>
<keyword evidence="4" id="KW-0472">Membrane</keyword>
<protein>
    <recommendedName>
        <fullName evidence="6">Ubiquitin-like domain-containing protein</fullName>
    </recommendedName>
</protein>
<feature type="compositionally biased region" description="Low complexity" evidence="5">
    <location>
        <begin position="384"/>
        <end position="400"/>
    </location>
</feature>
<dbReference type="InterPro" id="IPR029071">
    <property type="entry name" value="Ubiquitin-like_domsf"/>
</dbReference>
<feature type="compositionally biased region" description="Polar residues" evidence="5">
    <location>
        <begin position="640"/>
        <end position="650"/>
    </location>
</feature>